<dbReference type="InterPro" id="IPR002559">
    <property type="entry name" value="Transposase_11"/>
</dbReference>
<name>N1V788_9MICC</name>
<dbReference type="AlphaFoldDB" id="N1V788"/>
<dbReference type="NCBIfam" id="NF033580">
    <property type="entry name" value="transpos_IS5_3"/>
    <property type="match status" value="1"/>
</dbReference>
<dbReference type="PANTHER" id="PTHR30007:SF1">
    <property type="entry name" value="BLR1914 PROTEIN"/>
    <property type="match status" value="1"/>
</dbReference>
<sequence length="167" mass="18611">MRNPTTNAVGRSRGGLSTKIHHACDGKGRPLAFIIGPGQGSDSRMFPVVLAAISVPRTGRGRARNRPDTVLGDKAYSSRANRDLLRAKKIKTVIPEPRDQIANRKRKGSRGGRPVDFDSETYKGRAVVEQSFNLFKQWRCIATRYDKLALTYRAGVALYACLIWLRQ</sequence>
<dbReference type="GO" id="GO:0006313">
    <property type="term" value="P:DNA transposition"/>
    <property type="evidence" value="ECO:0007669"/>
    <property type="project" value="InterPro"/>
</dbReference>
<proteinExistence type="predicted"/>
<protein>
    <submittedName>
        <fullName evidence="2">Transposase, C-terminal</fullName>
    </submittedName>
</protein>
<accession>N1V788</accession>
<dbReference type="Pfam" id="PF01609">
    <property type="entry name" value="DDE_Tnp_1"/>
    <property type="match status" value="1"/>
</dbReference>
<feature type="domain" description="Transposase IS4-like" evidence="1">
    <location>
        <begin position="9"/>
        <end position="162"/>
    </location>
</feature>
<gene>
    <name evidence="2" type="ORF">D477_002156</name>
</gene>
<evidence type="ECO:0000313" key="2">
    <source>
        <dbReference type="EMBL" id="EMY35849.1"/>
    </source>
</evidence>
<dbReference type="GO" id="GO:0004803">
    <property type="term" value="F:transposase activity"/>
    <property type="evidence" value="ECO:0007669"/>
    <property type="project" value="InterPro"/>
</dbReference>
<dbReference type="PANTHER" id="PTHR30007">
    <property type="entry name" value="PHP DOMAIN PROTEIN"/>
    <property type="match status" value="1"/>
</dbReference>
<evidence type="ECO:0000313" key="3">
    <source>
        <dbReference type="Proteomes" id="UP000010729"/>
    </source>
</evidence>
<dbReference type="GO" id="GO:0003677">
    <property type="term" value="F:DNA binding"/>
    <property type="evidence" value="ECO:0007669"/>
    <property type="project" value="InterPro"/>
</dbReference>
<organism evidence="2 3">
    <name type="scientific">Arthrobacter crystallopoietes BAB-32</name>
    <dbReference type="NCBI Taxonomy" id="1246476"/>
    <lineage>
        <taxon>Bacteria</taxon>
        <taxon>Bacillati</taxon>
        <taxon>Actinomycetota</taxon>
        <taxon>Actinomycetes</taxon>
        <taxon>Micrococcales</taxon>
        <taxon>Micrococcaceae</taxon>
        <taxon>Crystallibacter</taxon>
    </lineage>
</organism>
<evidence type="ECO:0000259" key="1">
    <source>
        <dbReference type="Pfam" id="PF01609"/>
    </source>
</evidence>
<comment type="caution">
    <text evidence="2">The sequence shown here is derived from an EMBL/GenBank/DDBJ whole genome shotgun (WGS) entry which is preliminary data.</text>
</comment>
<keyword evidence="3" id="KW-1185">Reference proteome</keyword>
<reference evidence="2 3" key="1">
    <citation type="journal article" date="2013" name="Genome Announc.">
        <title>Draft Genome Sequence of Arthrobacter crystallopoietes Strain BAB-32, Revealing Genes for Bioremediation.</title>
        <authorList>
            <person name="Joshi M.N."/>
            <person name="Pandit A.S."/>
            <person name="Sharma A."/>
            <person name="Pandya R.V."/>
            <person name="Desai S.M."/>
            <person name="Saxena A.K."/>
            <person name="Bagatharia S.B."/>
        </authorList>
    </citation>
    <scope>NUCLEOTIDE SEQUENCE [LARGE SCALE GENOMIC DNA]</scope>
    <source>
        <strain evidence="2 3">BAB-32</strain>
    </source>
</reference>
<dbReference type="Proteomes" id="UP000010729">
    <property type="component" value="Unassembled WGS sequence"/>
</dbReference>
<dbReference type="EMBL" id="ANPE02000059">
    <property type="protein sequence ID" value="EMY35849.1"/>
    <property type="molecule type" value="Genomic_DNA"/>
</dbReference>